<protein>
    <submittedName>
        <fullName evidence="2">DDE Tnp4 domain-containing protein</fullName>
    </submittedName>
</protein>
<evidence type="ECO:0000313" key="1">
    <source>
        <dbReference type="Proteomes" id="UP000035680"/>
    </source>
</evidence>
<accession>A0A0K0FB88</accession>
<name>A0A0K0FB88_STRVS</name>
<organism evidence="1 2">
    <name type="scientific">Strongyloides venezuelensis</name>
    <name type="common">Threadworm</name>
    <dbReference type="NCBI Taxonomy" id="75913"/>
    <lineage>
        <taxon>Eukaryota</taxon>
        <taxon>Metazoa</taxon>
        <taxon>Ecdysozoa</taxon>
        <taxon>Nematoda</taxon>
        <taxon>Chromadorea</taxon>
        <taxon>Rhabditida</taxon>
        <taxon>Tylenchina</taxon>
        <taxon>Panagrolaimomorpha</taxon>
        <taxon>Strongyloidoidea</taxon>
        <taxon>Strongyloididae</taxon>
        <taxon>Strongyloides</taxon>
    </lineage>
</organism>
<keyword evidence="1" id="KW-1185">Reference proteome</keyword>
<dbReference type="WBParaSite" id="SVE_0609500.1">
    <property type="protein sequence ID" value="SVE_0609500.1"/>
    <property type="gene ID" value="SVE_0609500"/>
</dbReference>
<reference evidence="2" key="2">
    <citation type="submission" date="2015-08" db="UniProtKB">
        <authorList>
            <consortium name="WormBaseParasite"/>
        </authorList>
    </citation>
    <scope>IDENTIFICATION</scope>
</reference>
<proteinExistence type="predicted"/>
<sequence>MNLFFTILITSGHLERRISRIDNRCWTMSVEHLQDSDRINDFFARIKLVNYVYSILFELHRDFFPSELINVHGSMNAFLATIHNYLHLSDDFTFDSNKLQNIIKQKKRDTILLKLLKILL</sequence>
<dbReference type="Proteomes" id="UP000035680">
    <property type="component" value="Unassembled WGS sequence"/>
</dbReference>
<reference evidence="1" key="1">
    <citation type="submission" date="2014-07" db="EMBL/GenBank/DDBJ databases">
        <authorList>
            <person name="Martin A.A"/>
            <person name="De Silva N."/>
        </authorList>
    </citation>
    <scope>NUCLEOTIDE SEQUENCE</scope>
</reference>
<evidence type="ECO:0000313" key="2">
    <source>
        <dbReference type="WBParaSite" id="SVE_0609500.1"/>
    </source>
</evidence>
<dbReference type="AlphaFoldDB" id="A0A0K0FB88"/>